<name>A0A146G957_TERSA</name>
<dbReference type="Gene3D" id="2.60.40.2250">
    <property type="match status" value="1"/>
</dbReference>
<dbReference type="Pfam" id="PF01841">
    <property type="entry name" value="Transglut_core"/>
    <property type="match status" value="1"/>
</dbReference>
<gene>
    <name evidence="2" type="ORF">TSACC_22453</name>
</gene>
<comment type="caution">
    <text evidence="2">The sequence shown here is derived from an EMBL/GenBank/DDBJ whole genome shotgun (WGS) entry which is preliminary data.</text>
</comment>
<keyword evidence="3" id="KW-1185">Reference proteome</keyword>
<keyword evidence="2" id="KW-0645">Protease</keyword>
<evidence type="ECO:0000259" key="1">
    <source>
        <dbReference type="SMART" id="SM00460"/>
    </source>
</evidence>
<dbReference type="InParanoid" id="A0A146G957"/>
<dbReference type="GO" id="GO:0008233">
    <property type="term" value="F:peptidase activity"/>
    <property type="evidence" value="ECO:0007669"/>
    <property type="project" value="UniProtKB-KW"/>
</dbReference>
<keyword evidence="2" id="KW-0378">Hydrolase</keyword>
<evidence type="ECO:0000313" key="3">
    <source>
        <dbReference type="Proteomes" id="UP000076023"/>
    </source>
</evidence>
<dbReference type="STRING" id="690879.TSACC_22453"/>
<dbReference type="SUPFAM" id="SSF54001">
    <property type="entry name" value="Cysteine proteinases"/>
    <property type="match status" value="1"/>
</dbReference>
<dbReference type="SMART" id="SM00460">
    <property type="entry name" value="TGc"/>
    <property type="match status" value="1"/>
</dbReference>
<reference evidence="3" key="1">
    <citation type="journal article" date="2017" name="Genome Announc.">
        <title>Draft Genome Sequence of Terrimicrobium sacchariphilum NM-5T, a Facultative Anaerobic Soil Bacterium of the Class Spartobacteria.</title>
        <authorList>
            <person name="Qiu Y.L."/>
            <person name="Tourlousse D.M."/>
            <person name="Matsuura N."/>
            <person name="Ohashi A."/>
            <person name="Sekiguchi Y."/>
        </authorList>
    </citation>
    <scope>NUCLEOTIDE SEQUENCE [LARGE SCALE GENOMIC DNA]</scope>
    <source>
        <strain evidence="3">NM-5</strain>
    </source>
</reference>
<dbReference type="AlphaFoldDB" id="A0A146G957"/>
<dbReference type="GO" id="GO:0006508">
    <property type="term" value="P:proteolysis"/>
    <property type="evidence" value="ECO:0007669"/>
    <property type="project" value="UniProtKB-KW"/>
</dbReference>
<accession>A0A146G957</accession>
<proteinExistence type="predicted"/>
<organism evidence="2 3">
    <name type="scientific">Terrimicrobium sacchariphilum</name>
    <dbReference type="NCBI Taxonomy" id="690879"/>
    <lineage>
        <taxon>Bacteria</taxon>
        <taxon>Pseudomonadati</taxon>
        <taxon>Verrucomicrobiota</taxon>
        <taxon>Terrimicrobiia</taxon>
        <taxon>Terrimicrobiales</taxon>
        <taxon>Terrimicrobiaceae</taxon>
        <taxon>Terrimicrobium</taxon>
    </lineage>
</organism>
<evidence type="ECO:0000313" key="2">
    <source>
        <dbReference type="EMBL" id="GAT34030.1"/>
    </source>
</evidence>
<sequence length="309" mass="35249">MEMNRETLPERPPLDLTVRVGCKVDYETTVDTPVLVVFKPRQDEFQSIRQESMRFDPELPATEFEDDHQNIVYRLTLRPGLNTIQYDAIVKVPGLSEDFYWLDEPVPPYLLPASVLRYTLPSRYCDSDKLLDFAWDHFGHMDNGLPRVLGICQWLHDHIEYRTFSGDSSLSAFGVIQRGYGVCRDLAHAAVALCRTFNLPARYVSGFVPDIGFPDPGTPNDFHAYCEVFLGGRWQIFDARYNTPRIGRIRIASGYDAVNCAFTTLYGQADLKQFDVWAYQVDPAEVRTGDPVDLSKRLCGTANVIRPQH</sequence>
<dbReference type="PANTHER" id="PTHR33490">
    <property type="entry name" value="BLR5614 PROTEIN-RELATED"/>
    <property type="match status" value="1"/>
</dbReference>
<dbReference type="EMBL" id="BDCO01000002">
    <property type="protein sequence ID" value="GAT34030.1"/>
    <property type="molecule type" value="Genomic_DNA"/>
</dbReference>
<dbReference type="InterPro" id="IPR038765">
    <property type="entry name" value="Papain-like_cys_pep_sf"/>
</dbReference>
<dbReference type="PANTHER" id="PTHR33490:SF12">
    <property type="entry name" value="BLL5557 PROTEIN"/>
    <property type="match status" value="1"/>
</dbReference>
<protein>
    <submittedName>
        <fullName evidence="2">Transglutaminase-like enzyme, putative cysteine protease</fullName>
    </submittedName>
</protein>
<feature type="domain" description="Transglutaminase-like" evidence="1">
    <location>
        <begin position="175"/>
        <end position="241"/>
    </location>
</feature>
<dbReference type="InterPro" id="IPR002931">
    <property type="entry name" value="Transglutaminase-like"/>
</dbReference>
<dbReference type="Proteomes" id="UP000076023">
    <property type="component" value="Unassembled WGS sequence"/>
</dbReference>
<dbReference type="OrthoDB" id="9787782at2"/>
<dbReference type="Gene3D" id="3.10.620.30">
    <property type="match status" value="1"/>
</dbReference>